<gene>
    <name evidence="24" type="ORF">CDL12_26050</name>
</gene>
<keyword evidence="25" id="KW-1185">Reference proteome</keyword>
<reference evidence="25" key="1">
    <citation type="journal article" date="2018" name="Gigascience">
        <title>Genome assembly of the Pink Ipe (Handroanthus impetiginosus, Bignoniaceae), a highly valued, ecologically keystone Neotropical timber forest tree.</title>
        <authorList>
            <person name="Silva-Junior O.B."/>
            <person name="Grattapaglia D."/>
            <person name="Novaes E."/>
            <person name="Collevatti R.G."/>
        </authorList>
    </citation>
    <scope>NUCLEOTIDE SEQUENCE [LARGE SCALE GENOMIC DNA]</scope>
    <source>
        <strain evidence="25">cv. UFG-1</strain>
    </source>
</reference>
<comment type="caution">
    <text evidence="24">The sequence shown here is derived from an EMBL/GenBank/DDBJ whole genome shotgun (WGS) entry which is preliminary data.</text>
</comment>
<keyword evidence="4 24" id="KW-0723">Serine/threonine-protein kinase</keyword>
<comment type="subcellular location">
    <subcellularLocation>
        <location evidence="1">Cell membrane</location>
        <topology evidence="1">Single-pass type I membrane protein</topology>
    </subcellularLocation>
</comment>
<evidence type="ECO:0000256" key="1">
    <source>
        <dbReference type="ARBA" id="ARBA00004251"/>
    </source>
</evidence>
<keyword evidence="15" id="KW-1015">Disulfide bond</keyword>
<dbReference type="PROSITE" id="PS50927">
    <property type="entry name" value="BULB_LECTIN"/>
    <property type="match status" value="1"/>
</dbReference>
<keyword evidence="12" id="KW-0067">ATP-binding</keyword>
<dbReference type="CDD" id="cd00028">
    <property type="entry name" value="B_lectin"/>
    <property type="match status" value="1"/>
</dbReference>
<evidence type="ECO:0000256" key="18">
    <source>
        <dbReference type="ARBA" id="ARBA00047899"/>
    </source>
</evidence>
<evidence type="ECO:0000256" key="8">
    <source>
        <dbReference type="ARBA" id="ARBA00022729"/>
    </source>
</evidence>
<evidence type="ECO:0000256" key="7">
    <source>
        <dbReference type="ARBA" id="ARBA00022692"/>
    </source>
</evidence>
<name>A0A2G9G8Y1_9LAMI</name>
<keyword evidence="16" id="KW-0675">Receptor</keyword>
<feature type="transmembrane region" description="Helical" evidence="20">
    <location>
        <begin position="426"/>
        <end position="449"/>
    </location>
</feature>
<proteinExistence type="predicted"/>
<evidence type="ECO:0000313" key="25">
    <source>
        <dbReference type="Proteomes" id="UP000231279"/>
    </source>
</evidence>
<keyword evidence="8 21" id="KW-0732">Signal</keyword>
<dbReference type="Proteomes" id="UP000231279">
    <property type="component" value="Unassembled WGS sequence"/>
</dbReference>
<comment type="catalytic activity">
    <reaction evidence="19">
        <text>L-seryl-[protein] + ATP = O-phospho-L-seryl-[protein] + ADP + H(+)</text>
        <dbReference type="Rhea" id="RHEA:17989"/>
        <dbReference type="Rhea" id="RHEA-COMP:9863"/>
        <dbReference type="Rhea" id="RHEA-COMP:11604"/>
        <dbReference type="ChEBI" id="CHEBI:15378"/>
        <dbReference type="ChEBI" id="CHEBI:29999"/>
        <dbReference type="ChEBI" id="CHEBI:30616"/>
        <dbReference type="ChEBI" id="CHEBI:83421"/>
        <dbReference type="ChEBI" id="CHEBI:456216"/>
        <dbReference type="EC" id="2.7.11.1"/>
    </reaction>
</comment>
<dbReference type="OrthoDB" id="912844at2759"/>
<keyword evidence="14 20" id="KW-0472">Membrane</keyword>
<organism evidence="24 25">
    <name type="scientific">Handroanthus impetiginosus</name>
    <dbReference type="NCBI Taxonomy" id="429701"/>
    <lineage>
        <taxon>Eukaryota</taxon>
        <taxon>Viridiplantae</taxon>
        <taxon>Streptophyta</taxon>
        <taxon>Embryophyta</taxon>
        <taxon>Tracheophyta</taxon>
        <taxon>Spermatophyta</taxon>
        <taxon>Magnoliopsida</taxon>
        <taxon>eudicotyledons</taxon>
        <taxon>Gunneridae</taxon>
        <taxon>Pentapetalae</taxon>
        <taxon>asterids</taxon>
        <taxon>lamiids</taxon>
        <taxon>Lamiales</taxon>
        <taxon>Bignoniaceae</taxon>
        <taxon>Crescentiina</taxon>
        <taxon>Tabebuia alliance</taxon>
        <taxon>Handroanthus</taxon>
    </lineage>
</organism>
<dbReference type="EMBL" id="NKXS01006418">
    <property type="protein sequence ID" value="PIN01440.1"/>
    <property type="molecule type" value="Genomic_DNA"/>
</dbReference>
<dbReference type="PROSITE" id="PS50948">
    <property type="entry name" value="PAN"/>
    <property type="match status" value="1"/>
</dbReference>
<evidence type="ECO:0000256" key="4">
    <source>
        <dbReference type="ARBA" id="ARBA00022527"/>
    </source>
</evidence>
<keyword evidence="3" id="KW-1003">Cell membrane</keyword>
<protein>
    <recommendedName>
        <fullName evidence="2">non-specific serine/threonine protein kinase</fullName>
        <ecNumber evidence="2">2.7.11.1</ecNumber>
    </recommendedName>
</protein>
<dbReference type="AlphaFoldDB" id="A0A2G9G8Y1"/>
<comment type="catalytic activity">
    <reaction evidence="18">
        <text>L-threonyl-[protein] + ATP = O-phospho-L-threonyl-[protein] + ADP + H(+)</text>
        <dbReference type="Rhea" id="RHEA:46608"/>
        <dbReference type="Rhea" id="RHEA-COMP:11060"/>
        <dbReference type="Rhea" id="RHEA-COMP:11605"/>
        <dbReference type="ChEBI" id="CHEBI:15378"/>
        <dbReference type="ChEBI" id="CHEBI:30013"/>
        <dbReference type="ChEBI" id="CHEBI:30616"/>
        <dbReference type="ChEBI" id="CHEBI:61977"/>
        <dbReference type="ChEBI" id="CHEBI:456216"/>
        <dbReference type="EC" id="2.7.11.1"/>
    </reaction>
</comment>
<evidence type="ECO:0000256" key="3">
    <source>
        <dbReference type="ARBA" id="ARBA00022475"/>
    </source>
</evidence>
<dbReference type="InterPro" id="IPR003609">
    <property type="entry name" value="Pan_app"/>
</dbReference>
<accession>A0A2G9G8Y1</accession>
<dbReference type="GO" id="GO:0030246">
    <property type="term" value="F:carbohydrate binding"/>
    <property type="evidence" value="ECO:0007669"/>
    <property type="project" value="UniProtKB-KW"/>
</dbReference>
<dbReference type="InterPro" id="IPR036426">
    <property type="entry name" value="Bulb-type_lectin_dom_sf"/>
</dbReference>
<evidence type="ECO:0000256" key="15">
    <source>
        <dbReference type="ARBA" id="ARBA00023157"/>
    </source>
</evidence>
<dbReference type="SUPFAM" id="SSF51110">
    <property type="entry name" value="alpha-D-mannose-specific plant lectins"/>
    <property type="match status" value="1"/>
</dbReference>
<feature type="domain" description="Bulb-type lectin" evidence="22">
    <location>
        <begin position="25"/>
        <end position="146"/>
    </location>
</feature>
<evidence type="ECO:0000259" key="23">
    <source>
        <dbReference type="PROSITE" id="PS50948"/>
    </source>
</evidence>
<evidence type="ECO:0000256" key="21">
    <source>
        <dbReference type="SAM" id="SignalP"/>
    </source>
</evidence>
<dbReference type="GO" id="GO:0005886">
    <property type="term" value="C:plasma membrane"/>
    <property type="evidence" value="ECO:0007669"/>
    <property type="project" value="UniProtKB-SubCell"/>
</dbReference>
<evidence type="ECO:0000256" key="20">
    <source>
        <dbReference type="SAM" id="Phobius"/>
    </source>
</evidence>
<feature type="domain" description="Apple" evidence="23">
    <location>
        <begin position="315"/>
        <end position="395"/>
    </location>
</feature>
<dbReference type="EC" id="2.7.11.1" evidence="2"/>
<keyword evidence="11 24" id="KW-0418">Kinase</keyword>
<evidence type="ECO:0000256" key="6">
    <source>
        <dbReference type="ARBA" id="ARBA00022679"/>
    </source>
</evidence>
<dbReference type="InterPro" id="IPR001480">
    <property type="entry name" value="Bulb-type_lectin_dom"/>
</dbReference>
<dbReference type="PANTHER" id="PTHR32444">
    <property type="entry name" value="BULB-TYPE LECTIN DOMAIN-CONTAINING PROTEIN"/>
    <property type="match status" value="1"/>
</dbReference>
<evidence type="ECO:0000256" key="12">
    <source>
        <dbReference type="ARBA" id="ARBA00022840"/>
    </source>
</evidence>
<keyword evidence="5" id="KW-0597">Phosphoprotein</keyword>
<evidence type="ECO:0000259" key="22">
    <source>
        <dbReference type="PROSITE" id="PS50927"/>
    </source>
</evidence>
<keyword evidence="17" id="KW-0325">Glycoprotein</keyword>
<keyword evidence="10" id="KW-0547">Nucleotide-binding</keyword>
<dbReference type="GO" id="GO:0004674">
    <property type="term" value="F:protein serine/threonine kinase activity"/>
    <property type="evidence" value="ECO:0007669"/>
    <property type="project" value="UniProtKB-KW"/>
</dbReference>
<dbReference type="GO" id="GO:0005524">
    <property type="term" value="F:ATP binding"/>
    <property type="evidence" value="ECO:0007669"/>
    <property type="project" value="UniProtKB-KW"/>
</dbReference>
<keyword evidence="9" id="KW-0430">Lectin</keyword>
<keyword evidence="6 24" id="KW-0808">Transferase</keyword>
<evidence type="ECO:0000256" key="11">
    <source>
        <dbReference type="ARBA" id="ARBA00022777"/>
    </source>
</evidence>
<feature type="signal peptide" evidence="21">
    <location>
        <begin position="1"/>
        <end position="24"/>
    </location>
</feature>
<evidence type="ECO:0000256" key="17">
    <source>
        <dbReference type="ARBA" id="ARBA00023180"/>
    </source>
</evidence>
<evidence type="ECO:0000256" key="5">
    <source>
        <dbReference type="ARBA" id="ARBA00022553"/>
    </source>
</evidence>
<evidence type="ECO:0000256" key="19">
    <source>
        <dbReference type="ARBA" id="ARBA00048679"/>
    </source>
</evidence>
<dbReference type="GO" id="GO:0106310">
    <property type="term" value="F:protein serine kinase activity"/>
    <property type="evidence" value="ECO:0007669"/>
    <property type="project" value="RHEA"/>
</dbReference>
<evidence type="ECO:0000256" key="16">
    <source>
        <dbReference type="ARBA" id="ARBA00023170"/>
    </source>
</evidence>
<keyword evidence="13 20" id="KW-1133">Transmembrane helix</keyword>
<dbReference type="Pfam" id="PF01453">
    <property type="entry name" value="B_lectin"/>
    <property type="match status" value="1"/>
</dbReference>
<evidence type="ECO:0000256" key="14">
    <source>
        <dbReference type="ARBA" id="ARBA00023136"/>
    </source>
</evidence>
<evidence type="ECO:0000256" key="13">
    <source>
        <dbReference type="ARBA" id="ARBA00022989"/>
    </source>
</evidence>
<evidence type="ECO:0000256" key="9">
    <source>
        <dbReference type="ARBA" id="ARBA00022734"/>
    </source>
</evidence>
<dbReference type="FunFam" id="2.90.10.10:FF:000009">
    <property type="entry name" value="Receptor-like serine/threonine-protein kinase SD1-8"/>
    <property type="match status" value="1"/>
</dbReference>
<dbReference type="SMART" id="SM00108">
    <property type="entry name" value="B_lectin"/>
    <property type="match status" value="1"/>
</dbReference>
<evidence type="ECO:0000256" key="2">
    <source>
        <dbReference type="ARBA" id="ARBA00012513"/>
    </source>
</evidence>
<evidence type="ECO:0000256" key="10">
    <source>
        <dbReference type="ARBA" id="ARBA00022741"/>
    </source>
</evidence>
<feature type="chain" id="PRO_5013580642" description="non-specific serine/threonine protein kinase" evidence="21">
    <location>
        <begin position="25"/>
        <end position="476"/>
    </location>
</feature>
<dbReference type="PANTHER" id="PTHR32444:SF226">
    <property type="entry name" value="BULB-TYPE LECTIN DOMAIN-CONTAINING PROTEIN"/>
    <property type="match status" value="1"/>
</dbReference>
<dbReference type="Gene3D" id="2.90.10.10">
    <property type="entry name" value="Bulb-type lectin domain"/>
    <property type="match status" value="1"/>
</dbReference>
<sequence>MQKALATAFSLIIFHSLSTRKVSSVDTLKPGEKLNSSATLLSASQTFTLGFFSPQNSSKSYLGISYTNENESFPVWIANRDSPIYDDSGILTIDNSSKLMIMHNGADDAIELYAAERGTNIAATLLDTGNFIVTEMNSTAGKVLWQSFDHPTDTLLPGMKLGINHKTGRNWTLTSWFSLRDPASGAFTLEWDPIRRRLLVRRRGVIYWTSGDLKLYQGYDTSEFYQFDYIDPHLRYGFINVTTEDEECFAFPLLPSDHVSIPELPWNPPPWRLNYQGNIYAGGRQNVAQVDLCYGYNTKGSEIYLGCELWPQPECRNSLQNFSLRHGHFELNTARIFHDNSSTLSQSDCRANCWNDCQCAAFVDDEFGCLYWRGNNATFIEDSAPTGRELYALISNQYPPPPSPSPLAPPPHPPSSFRNKHKRRKWIIVSVTIVAVFLLMLGSSFFLGLKYKQGTPVHCTKLLFKDFSIDPISRHS</sequence>
<keyword evidence="7 20" id="KW-0812">Transmembrane</keyword>
<dbReference type="Pfam" id="PF08276">
    <property type="entry name" value="PAN_2"/>
    <property type="match status" value="1"/>
</dbReference>
<evidence type="ECO:0000313" key="24">
    <source>
        <dbReference type="EMBL" id="PIN01440.1"/>
    </source>
</evidence>
<dbReference type="STRING" id="429701.A0A2G9G8Y1"/>